<evidence type="ECO:0000259" key="2">
    <source>
        <dbReference type="PROSITE" id="PS50878"/>
    </source>
</evidence>
<sequence>MNVPENELDVYLDSVTLNETKCDMISFTIDKNVEMVSETWYKSITLDVNHKCFDVNFKLDTGAEVNILPLYILNMFKVKPKLSETNLSFTTYEKEGIVSKVNKPTDWVQSLVIVEKPNGNQRLCLDPRDLNKVIKREHYQIPCTDDIISRLEGKKIFFVVDLKDGFWHVPLDEVSSESCTFNTPFGRYKFNKLPFGIVYAPEVFQKRNQKFFGDIEDVEIYFDDIIVAGYDEDSHDAIMSKVLERARSINIKFNPDKLQYRVSEVKHVGQIISKSGIKPDPDHIKAVVAMPTPKSKTEVRRLLGMEGLLFSNEKLTVPYSLRKDMLKLIHEAHFGIEKCKKRAREIMYWPGMNSDIETVVSECVICEKFKKANSEKPLKLHTVPYRPFEKMGVDIMDFGNISYLVVIDYYSKWIEIAELANKCADEVLIKLKTVFSRFGVPNTVISDNILFNSYIFKNFSNEWDFNYAFISPHYSPSNGMVERAVGIAKSIMRKAKEDKRDYLVGLMEYRNTPISGLDLSPAQMMFNRRLKTKLPISNKLLNAELFNNIREKLIERQNI</sequence>
<dbReference type="FunFam" id="3.30.420.10:FF:000063">
    <property type="entry name" value="Retrovirus-related Pol polyprotein from transposon 297-like Protein"/>
    <property type="match status" value="1"/>
</dbReference>
<evidence type="ECO:0000259" key="3">
    <source>
        <dbReference type="PROSITE" id="PS50994"/>
    </source>
</evidence>
<dbReference type="SUPFAM" id="SSF53098">
    <property type="entry name" value="Ribonuclease H-like"/>
    <property type="match status" value="1"/>
</dbReference>
<accession>A0A8X6ND64</accession>
<dbReference type="GO" id="GO:0003964">
    <property type="term" value="F:RNA-directed DNA polymerase activity"/>
    <property type="evidence" value="ECO:0007669"/>
    <property type="project" value="UniProtKB-EC"/>
</dbReference>
<dbReference type="Gene3D" id="3.10.10.10">
    <property type="entry name" value="HIV Type 1 Reverse Transcriptase, subunit A, domain 1"/>
    <property type="match status" value="1"/>
</dbReference>
<dbReference type="Gene3D" id="3.30.70.270">
    <property type="match status" value="1"/>
</dbReference>
<dbReference type="FunFam" id="1.10.340.70:FF:000004">
    <property type="entry name" value="Retrovirus-related Pol polyprotein from transposon 297-like Protein"/>
    <property type="match status" value="1"/>
</dbReference>
<dbReference type="InterPro" id="IPR036397">
    <property type="entry name" value="RNaseH_sf"/>
</dbReference>
<evidence type="ECO:0000313" key="4">
    <source>
        <dbReference type="EMBL" id="GFT07203.1"/>
    </source>
</evidence>
<proteinExistence type="predicted"/>
<dbReference type="InterPro" id="IPR012337">
    <property type="entry name" value="RNaseH-like_sf"/>
</dbReference>
<dbReference type="InterPro" id="IPR000477">
    <property type="entry name" value="RT_dom"/>
</dbReference>
<dbReference type="GO" id="GO:0015074">
    <property type="term" value="P:DNA integration"/>
    <property type="evidence" value="ECO:0007669"/>
    <property type="project" value="InterPro"/>
</dbReference>
<dbReference type="EMBL" id="BMAW01103076">
    <property type="protein sequence ID" value="GFT07203.1"/>
    <property type="molecule type" value="Genomic_DNA"/>
</dbReference>
<dbReference type="InterPro" id="IPR043502">
    <property type="entry name" value="DNA/RNA_pol_sf"/>
</dbReference>
<dbReference type="Gene3D" id="3.30.420.10">
    <property type="entry name" value="Ribonuclease H-like superfamily/Ribonuclease H"/>
    <property type="match status" value="1"/>
</dbReference>
<dbReference type="PROSITE" id="PS50994">
    <property type="entry name" value="INTEGRASE"/>
    <property type="match status" value="1"/>
</dbReference>
<dbReference type="InterPro" id="IPR043128">
    <property type="entry name" value="Rev_trsase/Diguanyl_cyclase"/>
</dbReference>
<comment type="caution">
    <text evidence="4">The sequence shown here is derived from an EMBL/GenBank/DDBJ whole genome shotgun (WGS) entry which is preliminary data.</text>
</comment>
<dbReference type="PROSITE" id="PS50878">
    <property type="entry name" value="RT_POL"/>
    <property type="match status" value="1"/>
</dbReference>
<dbReference type="Gene3D" id="1.10.340.70">
    <property type="match status" value="1"/>
</dbReference>
<dbReference type="PANTHER" id="PTHR37984:SF7">
    <property type="entry name" value="INTEGRASE CATALYTIC DOMAIN-CONTAINING PROTEIN"/>
    <property type="match status" value="1"/>
</dbReference>
<reference evidence="4" key="1">
    <citation type="submission" date="2020-08" db="EMBL/GenBank/DDBJ databases">
        <title>Multicomponent nature underlies the extraordinary mechanical properties of spider dragline silk.</title>
        <authorList>
            <person name="Kono N."/>
            <person name="Nakamura H."/>
            <person name="Mori M."/>
            <person name="Yoshida Y."/>
            <person name="Ohtoshi R."/>
            <person name="Malay A.D."/>
            <person name="Moran D.A.P."/>
            <person name="Tomita M."/>
            <person name="Numata K."/>
            <person name="Arakawa K."/>
        </authorList>
    </citation>
    <scope>NUCLEOTIDE SEQUENCE</scope>
</reference>
<dbReference type="GO" id="GO:0003676">
    <property type="term" value="F:nucleic acid binding"/>
    <property type="evidence" value="ECO:0007669"/>
    <property type="project" value="InterPro"/>
</dbReference>
<dbReference type="SUPFAM" id="SSF56672">
    <property type="entry name" value="DNA/RNA polymerases"/>
    <property type="match status" value="1"/>
</dbReference>
<feature type="domain" description="Integrase catalytic" evidence="3">
    <location>
        <begin position="383"/>
        <end position="543"/>
    </location>
</feature>
<dbReference type="CDD" id="cd01647">
    <property type="entry name" value="RT_LTR"/>
    <property type="match status" value="1"/>
</dbReference>
<dbReference type="Pfam" id="PF00078">
    <property type="entry name" value="RVT_1"/>
    <property type="match status" value="1"/>
</dbReference>
<dbReference type="Pfam" id="PF17921">
    <property type="entry name" value="Integrase_H2C2"/>
    <property type="match status" value="1"/>
</dbReference>
<name>A0A8X6ND64_NEPPI</name>
<protein>
    <recommendedName>
        <fullName evidence="1">RNA-directed DNA polymerase</fullName>
        <ecNumber evidence="1">2.7.7.49</ecNumber>
    </recommendedName>
</protein>
<dbReference type="InterPro" id="IPR050951">
    <property type="entry name" value="Retrovirus_Pol_polyprotein"/>
</dbReference>
<gene>
    <name evidence="4" type="primary">K02A2.6</name>
    <name evidence="4" type="ORF">NPIL_160911</name>
</gene>
<dbReference type="OrthoDB" id="6512428at2759"/>
<organism evidence="4 5">
    <name type="scientific">Nephila pilipes</name>
    <name type="common">Giant wood spider</name>
    <name type="synonym">Nephila maculata</name>
    <dbReference type="NCBI Taxonomy" id="299642"/>
    <lineage>
        <taxon>Eukaryota</taxon>
        <taxon>Metazoa</taxon>
        <taxon>Ecdysozoa</taxon>
        <taxon>Arthropoda</taxon>
        <taxon>Chelicerata</taxon>
        <taxon>Arachnida</taxon>
        <taxon>Araneae</taxon>
        <taxon>Araneomorphae</taxon>
        <taxon>Entelegynae</taxon>
        <taxon>Araneoidea</taxon>
        <taxon>Nephilidae</taxon>
        <taxon>Nephila</taxon>
    </lineage>
</organism>
<dbReference type="AlphaFoldDB" id="A0A8X6ND64"/>
<dbReference type="PANTHER" id="PTHR37984">
    <property type="entry name" value="PROTEIN CBG26694"/>
    <property type="match status" value="1"/>
</dbReference>
<dbReference type="GO" id="GO:0042575">
    <property type="term" value="C:DNA polymerase complex"/>
    <property type="evidence" value="ECO:0007669"/>
    <property type="project" value="UniProtKB-ARBA"/>
</dbReference>
<keyword evidence="5" id="KW-1185">Reference proteome</keyword>
<dbReference type="Proteomes" id="UP000887013">
    <property type="component" value="Unassembled WGS sequence"/>
</dbReference>
<dbReference type="InterPro" id="IPR041588">
    <property type="entry name" value="Integrase_H2C2"/>
</dbReference>
<dbReference type="EC" id="2.7.7.49" evidence="1"/>
<evidence type="ECO:0000313" key="5">
    <source>
        <dbReference type="Proteomes" id="UP000887013"/>
    </source>
</evidence>
<dbReference type="InterPro" id="IPR001584">
    <property type="entry name" value="Integrase_cat-core"/>
</dbReference>
<evidence type="ECO:0000256" key="1">
    <source>
        <dbReference type="ARBA" id="ARBA00012493"/>
    </source>
</evidence>
<feature type="domain" description="Reverse transcriptase" evidence="2">
    <location>
        <begin position="95"/>
        <end position="272"/>
    </location>
</feature>